<organism evidence="9 10">
    <name type="scientific">Mesobacillus foraminis</name>
    <dbReference type="NCBI Taxonomy" id="279826"/>
    <lineage>
        <taxon>Bacteria</taxon>
        <taxon>Bacillati</taxon>
        <taxon>Bacillota</taxon>
        <taxon>Bacilli</taxon>
        <taxon>Bacillales</taxon>
        <taxon>Bacillaceae</taxon>
        <taxon>Mesobacillus</taxon>
    </lineage>
</organism>
<dbReference type="NCBIfam" id="TIGR02937">
    <property type="entry name" value="sigma70-ECF"/>
    <property type="match status" value="1"/>
</dbReference>
<dbReference type="InterPro" id="IPR013324">
    <property type="entry name" value="RNA_pol_sigma_r3/r4-like"/>
</dbReference>
<name>A0A4R2BM77_9BACI</name>
<dbReference type="CDD" id="cd06171">
    <property type="entry name" value="Sigma70_r4"/>
    <property type="match status" value="1"/>
</dbReference>
<dbReference type="PANTHER" id="PTHR43133:SF60">
    <property type="entry name" value="RNA POLYMERASE SIGMA FACTOR SIGV"/>
    <property type="match status" value="1"/>
</dbReference>
<keyword evidence="4 6" id="KW-0238">DNA-binding</keyword>
<keyword evidence="10" id="KW-1185">Reference proteome</keyword>
<dbReference type="InterPro" id="IPR036388">
    <property type="entry name" value="WH-like_DNA-bd_sf"/>
</dbReference>
<dbReference type="GO" id="GO:0003677">
    <property type="term" value="F:DNA binding"/>
    <property type="evidence" value="ECO:0007669"/>
    <property type="project" value="UniProtKB-KW"/>
</dbReference>
<dbReference type="GO" id="GO:0006352">
    <property type="term" value="P:DNA-templated transcription initiation"/>
    <property type="evidence" value="ECO:0007669"/>
    <property type="project" value="InterPro"/>
</dbReference>
<dbReference type="PROSITE" id="PS01063">
    <property type="entry name" value="SIGMA70_ECF"/>
    <property type="match status" value="1"/>
</dbReference>
<dbReference type="InterPro" id="IPR039425">
    <property type="entry name" value="RNA_pol_sigma-70-like"/>
</dbReference>
<dbReference type="InterPro" id="IPR007627">
    <property type="entry name" value="RNA_pol_sigma70_r2"/>
</dbReference>
<evidence type="ECO:0000259" key="8">
    <source>
        <dbReference type="Pfam" id="PF08281"/>
    </source>
</evidence>
<dbReference type="GO" id="GO:0006950">
    <property type="term" value="P:response to stress"/>
    <property type="evidence" value="ECO:0007669"/>
    <property type="project" value="UniProtKB-ARBA"/>
</dbReference>
<dbReference type="SUPFAM" id="SSF88946">
    <property type="entry name" value="Sigma2 domain of RNA polymerase sigma factors"/>
    <property type="match status" value="1"/>
</dbReference>
<evidence type="ECO:0000256" key="3">
    <source>
        <dbReference type="ARBA" id="ARBA00023082"/>
    </source>
</evidence>
<dbReference type="EMBL" id="SLVV01000002">
    <property type="protein sequence ID" value="TCN27319.1"/>
    <property type="molecule type" value="Genomic_DNA"/>
</dbReference>
<dbReference type="PANTHER" id="PTHR43133">
    <property type="entry name" value="RNA POLYMERASE ECF-TYPE SIGMA FACTO"/>
    <property type="match status" value="1"/>
</dbReference>
<dbReference type="AlphaFoldDB" id="A0A4R2BM77"/>
<keyword evidence="5 6" id="KW-0804">Transcription</keyword>
<dbReference type="Pfam" id="PF08281">
    <property type="entry name" value="Sigma70_r4_2"/>
    <property type="match status" value="1"/>
</dbReference>
<comment type="caution">
    <text evidence="9">The sequence shown here is derived from an EMBL/GenBank/DDBJ whole genome shotgun (WGS) entry which is preliminary data.</text>
</comment>
<dbReference type="Gene3D" id="1.10.1740.10">
    <property type="match status" value="1"/>
</dbReference>
<gene>
    <name evidence="9" type="ORF">EV146_102268</name>
</gene>
<evidence type="ECO:0000256" key="4">
    <source>
        <dbReference type="ARBA" id="ARBA00023125"/>
    </source>
</evidence>
<evidence type="ECO:0000256" key="6">
    <source>
        <dbReference type="RuleBase" id="RU000716"/>
    </source>
</evidence>
<dbReference type="InterPro" id="IPR000838">
    <property type="entry name" value="RNA_pol_sigma70_ECF_CS"/>
</dbReference>
<evidence type="ECO:0000256" key="1">
    <source>
        <dbReference type="ARBA" id="ARBA00010641"/>
    </source>
</evidence>
<keyword evidence="3 6" id="KW-0731">Sigma factor</keyword>
<evidence type="ECO:0000313" key="9">
    <source>
        <dbReference type="EMBL" id="TCN27319.1"/>
    </source>
</evidence>
<evidence type="ECO:0000313" key="10">
    <source>
        <dbReference type="Proteomes" id="UP000295689"/>
    </source>
</evidence>
<dbReference type="InterPro" id="IPR013325">
    <property type="entry name" value="RNA_pol_sigma_r2"/>
</dbReference>
<evidence type="ECO:0000259" key="7">
    <source>
        <dbReference type="Pfam" id="PF04542"/>
    </source>
</evidence>
<protein>
    <recommendedName>
        <fullName evidence="6">RNA polymerase sigma factor</fullName>
    </recommendedName>
</protein>
<accession>A0A4R2BM77</accession>
<dbReference type="InterPro" id="IPR013249">
    <property type="entry name" value="RNA_pol_sigma70_r4_t2"/>
</dbReference>
<dbReference type="Pfam" id="PF04542">
    <property type="entry name" value="Sigma70_r2"/>
    <property type="match status" value="1"/>
</dbReference>
<keyword evidence="2 6" id="KW-0805">Transcription regulation</keyword>
<proteinExistence type="inferred from homology"/>
<feature type="domain" description="RNA polymerase sigma-70 region 2" evidence="7">
    <location>
        <begin position="16"/>
        <end position="83"/>
    </location>
</feature>
<sequence length="180" mass="21193">MRKGDGAMVNEDFDQMYTKYSGRIWYIAYSFIKDWHKAEDVVQEAFIKAYKKVASIEDTEKMDAWLAQITSRTAIDYLRAENRSKMLPTDLWVFDHSGFHSKIELSTEAEVEILLFKEDINKTVHHLSNEYREVLVLRLQYGLKENEIAERLRLKSSTVKTRLHRARKKLKEAISITYPA</sequence>
<dbReference type="InterPro" id="IPR014284">
    <property type="entry name" value="RNA_pol_sigma-70_dom"/>
</dbReference>
<dbReference type="SUPFAM" id="SSF88659">
    <property type="entry name" value="Sigma3 and sigma4 domains of RNA polymerase sigma factors"/>
    <property type="match status" value="1"/>
</dbReference>
<dbReference type="Proteomes" id="UP000295689">
    <property type="component" value="Unassembled WGS sequence"/>
</dbReference>
<evidence type="ECO:0000256" key="5">
    <source>
        <dbReference type="ARBA" id="ARBA00023163"/>
    </source>
</evidence>
<dbReference type="Gene3D" id="1.10.10.10">
    <property type="entry name" value="Winged helix-like DNA-binding domain superfamily/Winged helix DNA-binding domain"/>
    <property type="match status" value="1"/>
</dbReference>
<reference evidence="9 10" key="1">
    <citation type="journal article" date="2015" name="Stand. Genomic Sci.">
        <title>Genomic Encyclopedia of Bacterial and Archaeal Type Strains, Phase III: the genomes of soil and plant-associated and newly described type strains.</title>
        <authorList>
            <person name="Whitman W.B."/>
            <person name="Woyke T."/>
            <person name="Klenk H.P."/>
            <person name="Zhou Y."/>
            <person name="Lilburn T.G."/>
            <person name="Beck B.J."/>
            <person name="De Vos P."/>
            <person name="Vandamme P."/>
            <person name="Eisen J.A."/>
            <person name="Garrity G."/>
            <person name="Hugenholtz P."/>
            <person name="Kyrpides N.C."/>
        </authorList>
    </citation>
    <scope>NUCLEOTIDE SEQUENCE [LARGE SCALE GENOMIC DNA]</scope>
    <source>
        <strain evidence="9 10">CV53</strain>
    </source>
</reference>
<feature type="domain" description="RNA polymerase sigma factor 70 region 4 type 2" evidence="8">
    <location>
        <begin position="119"/>
        <end position="170"/>
    </location>
</feature>
<comment type="similarity">
    <text evidence="1 6">Belongs to the sigma-70 factor family. ECF subfamily.</text>
</comment>
<evidence type="ECO:0000256" key="2">
    <source>
        <dbReference type="ARBA" id="ARBA00023015"/>
    </source>
</evidence>
<dbReference type="GO" id="GO:0016987">
    <property type="term" value="F:sigma factor activity"/>
    <property type="evidence" value="ECO:0007669"/>
    <property type="project" value="UniProtKB-KW"/>
</dbReference>